<keyword evidence="5" id="KW-0521">NADP</keyword>
<dbReference type="SUPFAM" id="SSF55469">
    <property type="entry name" value="FMN-dependent nitroreductase-like"/>
    <property type="match status" value="1"/>
</dbReference>
<evidence type="ECO:0000256" key="1">
    <source>
        <dbReference type="ARBA" id="ARBA00008366"/>
    </source>
</evidence>
<evidence type="ECO:0000313" key="8">
    <source>
        <dbReference type="Proteomes" id="UP000199120"/>
    </source>
</evidence>
<evidence type="ECO:0000256" key="4">
    <source>
        <dbReference type="ARBA" id="ARBA00023002"/>
    </source>
</evidence>
<reference evidence="8" key="1">
    <citation type="submission" date="2016-10" db="EMBL/GenBank/DDBJ databases">
        <authorList>
            <person name="Varghese N."/>
            <person name="Submissions S."/>
        </authorList>
    </citation>
    <scope>NUCLEOTIDE SEQUENCE [LARGE SCALE GENOMIC DNA]</scope>
    <source>
        <strain evidence="8">LMG 26416</strain>
    </source>
</reference>
<dbReference type="RefSeq" id="WP_090547748.1">
    <property type="nucleotide sequence ID" value="NZ_FNSR01000002.1"/>
</dbReference>
<dbReference type="InterPro" id="IPR000415">
    <property type="entry name" value="Nitroreductase-like"/>
</dbReference>
<keyword evidence="8" id="KW-1185">Reference proteome</keyword>
<evidence type="ECO:0000259" key="6">
    <source>
        <dbReference type="Pfam" id="PF00881"/>
    </source>
</evidence>
<dbReference type="EMBL" id="FOAJ01000004">
    <property type="protein sequence ID" value="SEK98880.1"/>
    <property type="molecule type" value="Genomic_DNA"/>
</dbReference>
<proteinExistence type="inferred from homology"/>
<keyword evidence="4 5" id="KW-0560">Oxidoreductase</keyword>
<evidence type="ECO:0000256" key="3">
    <source>
        <dbReference type="ARBA" id="ARBA00022643"/>
    </source>
</evidence>
<dbReference type="InterPro" id="IPR016446">
    <property type="entry name" value="Flavin_OxRdtase_Frp"/>
</dbReference>
<dbReference type="PANTHER" id="PTHR43425:SF2">
    <property type="entry name" value="OXYGEN-INSENSITIVE NADPH NITROREDUCTASE"/>
    <property type="match status" value="1"/>
</dbReference>
<protein>
    <submittedName>
        <fullName evidence="7">Nitroreductase</fullName>
    </submittedName>
</protein>
<keyword evidence="3 5" id="KW-0288">FMN</keyword>
<dbReference type="InterPro" id="IPR029479">
    <property type="entry name" value="Nitroreductase"/>
</dbReference>
<feature type="domain" description="Nitroreductase" evidence="6">
    <location>
        <begin position="45"/>
        <end position="199"/>
    </location>
</feature>
<dbReference type="GO" id="GO:0016491">
    <property type="term" value="F:oxidoreductase activity"/>
    <property type="evidence" value="ECO:0007669"/>
    <property type="project" value="UniProtKB-UniRule"/>
</dbReference>
<dbReference type="Proteomes" id="UP000199120">
    <property type="component" value="Unassembled WGS sequence"/>
</dbReference>
<name>A0A1H7LJ02_9BURK</name>
<dbReference type="AlphaFoldDB" id="A0A1H7LJ02"/>
<dbReference type="Gene3D" id="3.40.109.10">
    <property type="entry name" value="NADH Oxidase"/>
    <property type="match status" value="1"/>
</dbReference>
<comment type="similarity">
    <text evidence="1 5">Belongs to the flavin oxidoreductase frp family.</text>
</comment>
<organism evidence="7 8">
    <name type="scientific">Paraburkholderia caballeronis</name>
    <dbReference type="NCBI Taxonomy" id="416943"/>
    <lineage>
        <taxon>Bacteria</taxon>
        <taxon>Pseudomonadati</taxon>
        <taxon>Pseudomonadota</taxon>
        <taxon>Betaproteobacteria</taxon>
        <taxon>Burkholderiales</taxon>
        <taxon>Burkholderiaceae</taxon>
        <taxon>Paraburkholderia</taxon>
    </lineage>
</organism>
<dbReference type="PANTHER" id="PTHR43425">
    <property type="entry name" value="OXYGEN-INSENSITIVE NADPH NITROREDUCTASE"/>
    <property type="match status" value="1"/>
</dbReference>
<dbReference type="PIRSF" id="PIRSF005426">
    <property type="entry name" value="Frp"/>
    <property type="match status" value="1"/>
</dbReference>
<dbReference type="STRING" id="416943.SAMN05445871_3801"/>
<evidence type="ECO:0000313" key="7">
    <source>
        <dbReference type="EMBL" id="SEK98880.1"/>
    </source>
</evidence>
<dbReference type="CDD" id="cd02146">
    <property type="entry name" value="NfsA-like"/>
    <property type="match status" value="1"/>
</dbReference>
<evidence type="ECO:0000256" key="2">
    <source>
        <dbReference type="ARBA" id="ARBA00022630"/>
    </source>
</evidence>
<accession>A0A1H7LJ02</accession>
<sequence>MSDVTTPQPAADAATSAEAALNARYGTHWNTALPAWNATLDTLLAHRSVRAYANRPLPAGTLETLVAAAQSAATSSNLQTWSVVAVENPARKARLSAFAANQSHVRETPLFLVWLADLSRLERVAARAGAPLEGVHYLETFLVSAIDTALAAQNAVVAAESLGLSTVYIGAIRNRPEEVAAELGLPPRVMPLFGLCVGYEDETKRAAVKPRLPQQVVLHREQYDAASQQQGIGGYDDVFAAFQTSQGLDDAGWVARSLGRWRSRESLHGRDRLRDALNALGFELR</sequence>
<keyword evidence="2 5" id="KW-0285">Flavoprotein</keyword>
<evidence type="ECO:0000256" key="5">
    <source>
        <dbReference type="PIRNR" id="PIRNR005426"/>
    </source>
</evidence>
<gene>
    <name evidence="7" type="ORF">SAMN05192542_104377</name>
</gene>
<dbReference type="OrthoDB" id="3181400at2"/>
<dbReference type="Pfam" id="PF00881">
    <property type="entry name" value="Nitroreductase"/>
    <property type="match status" value="1"/>
</dbReference>